<keyword evidence="1" id="KW-0812">Transmembrane</keyword>
<organism evidence="2 3">
    <name type="scientific">Piscinibacter terrae</name>
    <dbReference type="NCBI Taxonomy" id="2496871"/>
    <lineage>
        <taxon>Bacteria</taxon>
        <taxon>Pseudomonadati</taxon>
        <taxon>Pseudomonadota</taxon>
        <taxon>Betaproteobacteria</taxon>
        <taxon>Burkholderiales</taxon>
        <taxon>Sphaerotilaceae</taxon>
        <taxon>Piscinibacter</taxon>
    </lineage>
</organism>
<feature type="transmembrane region" description="Helical" evidence="1">
    <location>
        <begin position="160"/>
        <end position="189"/>
    </location>
</feature>
<evidence type="ECO:0000313" key="3">
    <source>
        <dbReference type="Proteomes" id="UP000267464"/>
    </source>
</evidence>
<proteinExistence type="predicted"/>
<dbReference type="Proteomes" id="UP000267464">
    <property type="component" value="Unassembled WGS sequence"/>
</dbReference>
<keyword evidence="3" id="KW-1185">Reference proteome</keyword>
<reference evidence="2 3" key="1">
    <citation type="submission" date="2018-08" db="EMBL/GenBank/DDBJ databases">
        <authorList>
            <person name="Khan S.A."/>
            <person name="Jeon C.O."/>
            <person name="Chun B.H."/>
            <person name="Jeong S.E."/>
        </authorList>
    </citation>
    <scope>NUCLEOTIDE SEQUENCE [LARGE SCALE GENOMIC DNA]</scope>
    <source>
        <strain evidence="2 3">S-16</strain>
    </source>
</reference>
<feature type="transmembrane region" description="Helical" evidence="1">
    <location>
        <begin position="93"/>
        <end position="110"/>
    </location>
</feature>
<evidence type="ECO:0000256" key="1">
    <source>
        <dbReference type="SAM" id="Phobius"/>
    </source>
</evidence>
<evidence type="ECO:0000313" key="2">
    <source>
        <dbReference type="EMBL" id="RQP23084.1"/>
    </source>
</evidence>
<gene>
    <name evidence="2" type="ORF">DZC73_18340</name>
</gene>
<feature type="transmembrane region" description="Helical" evidence="1">
    <location>
        <begin position="122"/>
        <end position="140"/>
    </location>
</feature>
<reference evidence="2 3" key="2">
    <citation type="submission" date="2018-12" db="EMBL/GenBank/DDBJ databases">
        <title>Rhizobacter gummiphilus sp. nov., a rubber-degrading bacterium isolated from the soil of a botanical garden in Japan.</title>
        <authorList>
            <person name="Shunsuke S.S."/>
        </authorList>
    </citation>
    <scope>NUCLEOTIDE SEQUENCE [LARGE SCALE GENOMIC DNA]</scope>
    <source>
        <strain evidence="2 3">S-16</strain>
    </source>
</reference>
<accession>A0A3N7HLV7</accession>
<name>A0A3N7HLV7_9BURK</name>
<keyword evidence="1" id="KW-0472">Membrane</keyword>
<sequence>MMPANRTTAMNRHIQRWAASPSAAWLAIATLAAFAFNQAATVWLNASYAASKYPVPYYVAQLSFSAEKIKGWYAAMLQTGTLDVYVRTQNIDFVFILSTLLLHFFALVLVSRAFREGSRGRTWMVACAFISAIAPLADASENLVSYVMLANPTTFADWLAVLYSSCSAIKFAFFCFAYLCVPVGLAAALGQRMTGRRAVLA</sequence>
<dbReference type="EMBL" id="QUSW01000005">
    <property type="protein sequence ID" value="RQP23084.1"/>
    <property type="molecule type" value="Genomic_DNA"/>
</dbReference>
<protein>
    <submittedName>
        <fullName evidence="2">Uncharacterized protein</fullName>
    </submittedName>
</protein>
<keyword evidence="1" id="KW-1133">Transmembrane helix</keyword>
<comment type="caution">
    <text evidence="2">The sequence shown here is derived from an EMBL/GenBank/DDBJ whole genome shotgun (WGS) entry which is preliminary data.</text>
</comment>
<dbReference type="AlphaFoldDB" id="A0A3N7HLV7"/>